<dbReference type="Proteomes" id="UP000199501">
    <property type="component" value="Unassembled WGS sequence"/>
</dbReference>
<dbReference type="AlphaFoldDB" id="A0A1G6P3F9"/>
<dbReference type="RefSeq" id="WP_091449766.1">
    <property type="nucleotide sequence ID" value="NZ_FMZZ01000004.1"/>
</dbReference>
<gene>
    <name evidence="1" type="ORF">SAMN05216174_10477</name>
</gene>
<evidence type="ECO:0000313" key="1">
    <source>
        <dbReference type="EMBL" id="SDC74134.1"/>
    </source>
</evidence>
<dbReference type="STRING" id="1271860.SAMN05216174_10477"/>
<protein>
    <submittedName>
        <fullName evidence="1">Uncharacterized protein</fullName>
    </submittedName>
</protein>
<accession>A0A1G6P3F9</accession>
<reference evidence="2" key="1">
    <citation type="submission" date="2016-10" db="EMBL/GenBank/DDBJ databases">
        <authorList>
            <person name="Varghese N."/>
            <person name="Submissions S."/>
        </authorList>
    </citation>
    <scope>NUCLEOTIDE SEQUENCE [LARGE SCALE GENOMIC DNA]</scope>
    <source>
        <strain evidence="2">IBRC-M 10403</strain>
    </source>
</reference>
<dbReference type="EMBL" id="FMZZ01000004">
    <property type="protein sequence ID" value="SDC74134.1"/>
    <property type="molecule type" value="Genomic_DNA"/>
</dbReference>
<name>A0A1G6P3F9_9PSEU</name>
<proteinExistence type="predicted"/>
<keyword evidence="2" id="KW-1185">Reference proteome</keyword>
<evidence type="ECO:0000313" key="2">
    <source>
        <dbReference type="Proteomes" id="UP000199501"/>
    </source>
</evidence>
<organism evidence="1 2">
    <name type="scientific">Actinokineospora iranica</name>
    <dbReference type="NCBI Taxonomy" id="1271860"/>
    <lineage>
        <taxon>Bacteria</taxon>
        <taxon>Bacillati</taxon>
        <taxon>Actinomycetota</taxon>
        <taxon>Actinomycetes</taxon>
        <taxon>Pseudonocardiales</taxon>
        <taxon>Pseudonocardiaceae</taxon>
        <taxon>Actinokineospora</taxon>
    </lineage>
</organism>
<sequence length="95" mass="10712">MSDQYPTLTPVVDAVVTALYLSPFEPDQVPALGADRVARYVARMALLPEFDALIGVLRKHGHPGSRYVDHARLVACHRAARLVRRSSRRRGHRQR</sequence>